<feature type="binding site" evidence="2">
    <location>
        <position position="252"/>
    </location>
    <ligand>
        <name>ATP</name>
        <dbReference type="ChEBI" id="CHEBI:30616"/>
    </ligand>
</feature>
<dbReference type="SUPFAM" id="SSF140931">
    <property type="entry name" value="Fic-like"/>
    <property type="match status" value="1"/>
</dbReference>
<comment type="caution">
    <text evidence="4">The sequence shown here is derived from an EMBL/GenBank/DDBJ whole genome shotgun (WGS) entry which is preliminary data.</text>
</comment>
<dbReference type="STRING" id="1232681.ADIS_0438"/>
<dbReference type="AlphaFoldDB" id="R7ZXZ2"/>
<dbReference type="RefSeq" id="WP_010852587.1">
    <property type="nucleotide sequence ID" value="NZ_AQHR01000020.1"/>
</dbReference>
<dbReference type="PATRIC" id="fig|1288963.3.peg.437"/>
<dbReference type="InterPro" id="IPR036597">
    <property type="entry name" value="Fido-like_dom_sf"/>
</dbReference>
<evidence type="ECO:0000256" key="1">
    <source>
        <dbReference type="PIRSR" id="PIRSR640198-1"/>
    </source>
</evidence>
<keyword evidence="2" id="KW-0547">Nucleotide-binding</keyword>
<dbReference type="GO" id="GO:0005524">
    <property type="term" value="F:ATP binding"/>
    <property type="evidence" value="ECO:0007669"/>
    <property type="project" value="UniProtKB-KW"/>
</dbReference>
<feature type="active site" evidence="1">
    <location>
        <position position="203"/>
    </location>
</feature>
<dbReference type="Pfam" id="PF13776">
    <property type="entry name" value="DUF4172"/>
    <property type="match status" value="1"/>
</dbReference>
<organism evidence="4 5">
    <name type="scientific">Lunatimonas lonarensis</name>
    <dbReference type="NCBI Taxonomy" id="1232681"/>
    <lineage>
        <taxon>Bacteria</taxon>
        <taxon>Pseudomonadati</taxon>
        <taxon>Bacteroidota</taxon>
        <taxon>Cytophagia</taxon>
        <taxon>Cytophagales</taxon>
        <taxon>Cyclobacteriaceae</taxon>
    </lineage>
</organism>
<dbReference type="Gene3D" id="1.10.3290.10">
    <property type="entry name" value="Fido-like domain"/>
    <property type="match status" value="1"/>
</dbReference>
<dbReference type="OrthoDB" id="9814400at2"/>
<feature type="binding site" evidence="2">
    <location>
        <begin position="244"/>
        <end position="245"/>
    </location>
    <ligand>
        <name>ATP</name>
        <dbReference type="ChEBI" id="CHEBI:30616"/>
    </ligand>
</feature>
<proteinExistence type="predicted"/>
<evidence type="ECO:0000256" key="2">
    <source>
        <dbReference type="PIRSR" id="PIRSR640198-2"/>
    </source>
</evidence>
<keyword evidence="5" id="KW-1185">Reference proteome</keyword>
<evidence type="ECO:0000313" key="4">
    <source>
        <dbReference type="EMBL" id="EON79021.1"/>
    </source>
</evidence>
<dbReference type="EMBL" id="AQHR01000020">
    <property type="protein sequence ID" value="EON79021.1"/>
    <property type="molecule type" value="Genomic_DNA"/>
</dbReference>
<dbReference type="InterPro" id="IPR040198">
    <property type="entry name" value="Fido_containing"/>
</dbReference>
<dbReference type="InterPro" id="IPR036388">
    <property type="entry name" value="WH-like_DNA-bd_sf"/>
</dbReference>
<dbReference type="PROSITE" id="PS51459">
    <property type="entry name" value="FIDO"/>
    <property type="match status" value="1"/>
</dbReference>
<dbReference type="Proteomes" id="UP000013909">
    <property type="component" value="Unassembled WGS sequence"/>
</dbReference>
<dbReference type="InterPro" id="IPR025230">
    <property type="entry name" value="DUF4172"/>
</dbReference>
<dbReference type="PANTHER" id="PTHR13504:SF33">
    <property type="entry name" value="FIC FAMILY PROTEIN"/>
    <property type="match status" value="1"/>
</dbReference>
<gene>
    <name evidence="4" type="ORF">ADIS_0438</name>
</gene>
<feature type="binding site" evidence="2">
    <location>
        <begin position="207"/>
        <end position="214"/>
    </location>
    <ligand>
        <name>ATP</name>
        <dbReference type="ChEBI" id="CHEBI:30616"/>
    </ligand>
</feature>
<reference evidence="4 5" key="1">
    <citation type="submission" date="2013-02" db="EMBL/GenBank/DDBJ databases">
        <title>A novel strain isolated from Lonar lake, Maharashtra, India.</title>
        <authorList>
            <person name="Singh A."/>
        </authorList>
    </citation>
    <scope>NUCLEOTIDE SEQUENCE [LARGE SCALE GENOMIC DNA]</scope>
    <source>
        <strain evidence="4 5">AK24</strain>
    </source>
</reference>
<feature type="domain" description="Fido" evidence="3">
    <location>
        <begin position="113"/>
        <end position="266"/>
    </location>
</feature>
<keyword evidence="2" id="KW-0067">ATP-binding</keyword>
<dbReference type="Pfam" id="PF02661">
    <property type="entry name" value="Fic"/>
    <property type="match status" value="1"/>
</dbReference>
<dbReference type="InterPro" id="IPR003812">
    <property type="entry name" value="Fido"/>
</dbReference>
<name>R7ZXZ2_9BACT</name>
<dbReference type="Gene3D" id="1.10.10.10">
    <property type="entry name" value="Winged helix-like DNA-binding domain superfamily/Winged helix DNA-binding domain"/>
    <property type="match status" value="1"/>
</dbReference>
<sequence length="371" mass="42434">MQWIWKRADWPNFTFDPAAFVQLEREFHRNTGLILGSVSSVSPDDADELKVSLLSNEALDTSKIEGEILDRDSVQLSIRGQLGLQTDGRRPGPKETGVSRMMVDLYKSYNEPLDQERLFSWHRMMMNGRIDLEIVGGYRVHEDPMQIVSGRLDSPQVFYEAPPSYRVPKEMENYLLWFNRAFSEGMPTLVHAGLAHLYFELIHPFEDGNGRIGRAIAEKALAMGAKHPLITSLSSTVERNKKAYYQALERANGSLEVTDWLVYFSEEVLKAQINVQKLILFIVEKARYFEEFRNKLNERQAKVALRLFREGPEGFKGGLSAENYIRICKTSPATATRDLAEMVALGALKKTGKLRYTRYYLPMGDRNPDII</sequence>
<evidence type="ECO:0000259" key="3">
    <source>
        <dbReference type="PROSITE" id="PS51459"/>
    </source>
</evidence>
<evidence type="ECO:0000313" key="5">
    <source>
        <dbReference type="Proteomes" id="UP000013909"/>
    </source>
</evidence>
<protein>
    <recommendedName>
        <fullName evidence="3">Fido domain-containing protein</fullName>
    </recommendedName>
</protein>
<accession>R7ZXZ2</accession>
<dbReference type="PANTHER" id="PTHR13504">
    <property type="entry name" value="FIDO DOMAIN-CONTAINING PROTEIN DDB_G0283145"/>
    <property type="match status" value="1"/>
</dbReference>